<name>A0AC34QZB5_9BILA</name>
<accession>A0AC34QZB5</accession>
<reference evidence="2" key="1">
    <citation type="submission" date="2025-08" db="UniProtKB">
        <authorList>
            <consortium name="WormBaseParasite"/>
        </authorList>
    </citation>
    <scope>IDENTIFICATION</scope>
</reference>
<proteinExistence type="predicted"/>
<dbReference type="Proteomes" id="UP000887576">
    <property type="component" value="Unplaced"/>
</dbReference>
<organism evidence="1 2">
    <name type="scientific">Panagrolaimus sp. JU765</name>
    <dbReference type="NCBI Taxonomy" id="591449"/>
    <lineage>
        <taxon>Eukaryota</taxon>
        <taxon>Metazoa</taxon>
        <taxon>Ecdysozoa</taxon>
        <taxon>Nematoda</taxon>
        <taxon>Chromadorea</taxon>
        <taxon>Rhabditida</taxon>
        <taxon>Tylenchina</taxon>
        <taxon>Panagrolaimomorpha</taxon>
        <taxon>Panagrolaimoidea</taxon>
        <taxon>Panagrolaimidae</taxon>
        <taxon>Panagrolaimus</taxon>
    </lineage>
</organism>
<protein>
    <submittedName>
        <fullName evidence="2">Uncharacterized protein</fullName>
    </submittedName>
</protein>
<evidence type="ECO:0000313" key="1">
    <source>
        <dbReference type="Proteomes" id="UP000887576"/>
    </source>
</evidence>
<dbReference type="WBParaSite" id="JU765_v2.g20743.t1">
    <property type="protein sequence ID" value="JU765_v2.g20743.t1"/>
    <property type="gene ID" value="JU765_v2.g20743"/>
</dbReference>
<evidence type="ECO:0000313" key="2">
    <source>
        <dbReference type="WBParaSite" id="JU765_v2.g20743.t1"/>
    </source>
</evidence>
<sequence length="104" mass="11923">MQLTLVKNEDGFEELTLIELQGSLEIHKDIGGLKFGDIRWEDQKALLCIGNNMLEGKFIQLDKPLLLMDLKSQSKNFVRIQGIIERKLLFCSRPKPILSGPERK</sequence>